<evidence type="ECO:0000313" key="2">
    <source>
        <dbReference type="EMBL" id="KAK1408050.1"/>
    </source>
</evidence>
<dbReference type="SMART" id="SM00220">
    <property type="entry name" value="S_TKc"/>
    <property type="match status" value="1"/>
</dbReference>
<accession>A0AAD8JNZ6</accession>
<dbReference type="EMBL" id="JAUHHV010000011">
    <property type="protein sequence ID" value="KAK1408050.1"/>
    <property type="molecule type" value="Genomic_DNA"/>
</dbReference>
<feature type="domain" description="Protein kinase" evidence="1">
    <location>
        <begin position="1"/>
        <end position="359"/>
    </location>
</feature>
<proteinExistence type="predicted"/>
<reference evidence="2" key="1">
    <citation type="journal article" date="2023" name="bioRxiv">
        <title>Improved chromosome-level genome assembly for marigold (Tagetes erecta).</title>
        <authorList>
            <person name="Jiang F."/>
            <person name="Yuan L."/>
            <person name="Wang S."/>
            <person name="Wang H."/>
            <person name="Xu D."/>
            <person name="Wang A."/>
            <person name="Fan W."/>
        </authorList>
    </citation>
    <scope>NUCLEOTIDE SEQUENCE</scope>
    <source>
        <strain evidence="2">WSJ</strain>
        <tissue evidence="2">Leaf</tissue>
    </source>
</reference>
<evidence type="ECO:0000259" key="1">
    <source>
        <dbReference type="PROSITE" id="PS50011"/>
    </source>
</evidence>
<protein>
    <recommendedName>
        <fullName evidence="1">Protein kinase domain-containing protein</fullName>
    </recommendedName>
</protein>
<dbReference type="PROSITE" id="PS50011">
    <property type="entry name" value="PROTEIN_KINASE_DOM"/>
    <property type="match status" value="1"/>
</dbReference>
<gene>
    <name evidence="2" type="ORF">QVD17_39681</name>
</gene>
<dbReference type="InterPro" id="IPR000719">
    <property type="entry name" value="Prot_kinase_dom"/>
</dbReference>
<comment type="caution">
    <text evidence="2">The sequence shown here is derived from an EMBL/GenBank/DDBJ whole genome shotgun (WGS) entry which is preliminary data.</text>
</comment>
<dbReference type="Pfam" id="PF00069">
    <property type="entry name" value="Pkinase"/>
    <property type="match status" value="1"/>
</dbReference>
<dbReference type="GO" id="GO:0005886">
    <property type="term" value="C:plasma membrane"/>
    <property type="evidence" value="ECO:0007669"/>
    <property type="project" value="TreeGrafter"/>
</dbReference>
<dbReference type="InterPro" id="IPR045272">
    <property type="entry name" value="ANXUR1/2-like"/>
</dbReference>
<dbReference type="PROSITE" id="PS00108">
    <property type="entry name" value="PROTEIN_KINASE_ST"/>
    <property type="match status" value="1"/>
</dbReference>
<keyword evidence="3" id="KW-1185">Reference proteome</keyword>
<evidence type="ECO:0000313" key="3">
    <source>
        <dbReference type="Proteomes" id="UP001229421"/>
    </source>
</evidence>
<organism evidence="2 3">
    <name type="scientific">Tagetes erecta</name>
    <name type="common">African marigold</name>
    <dbReference type="NCBI Taxonomy" id="13708"/>
    <lineage>
        <taxon>Eukaryota</taxon>
        <taxon>Viridiplantae</taxon>
        <taxon>Streptophyta</taxon>
        <taxon>Embryophyta</taxon>
        <taxon>Tracheophyta</taxon>
        <taxon>Spermatophyta</taxon>
        <taxon>Magnoliopsida</taxon>
        <taxon>eudicotyledons</taxon>
        <taxon>Gunneridae</taxon>
        <taxon>Pentapetalae</taxon>
        <taxon>asterids</taxon>
        <taxon>campanulids</taxon>
        <taxon>Asterales</taxon>
        <taxon>Asteraceae</taxon>
        <taxon>Asteroideae</taxon>
        <taxon>Heliantheae alliance</taxon>
        <taxon>Tageteae</taxon>
        <taxon>Tagetes</taxon>
    </lineage>
</organism>
<dbReference type="InterPro" id="IPR008271">
    <property type="entry name" value="Ser/Thr_kinase_AS"/>
</dbReference>
<dbReference type="GO" id="GO:0005524">
    <property type="term" value="F:ATP binding"/>
    <property type="evidence" value="ECO:0007669"/>
    <property type="project" value="InterPro"/>
</dbReference>
<dbReference type="PANTHER" id="PTHR27003">
    <property type="entry name" value="OS07G0166700 PROTEIN"/>
    <property type="match status" value="1"/>
</dbReference>
<dbReference type="InterPro" id="IPR011009">
    <property type="entry name" value="Kinase-like_dom_sf"/>
</dbReference>
<dbReference type="PANTHER" id="PTHR27003:SF471">
    <property type="entry name" value="VASCULAR ENDOTHELIAL GROWTH FACTOR RECEPTOR 2 (VEGFR2)-RELATED"/>
    <property type="match status" value="1"/>
</dbReference>
<name>A0AAD8JNZ6_TARER</name>
<dbReference type="Proteomes" id="UP001229421">
    <property type="component" value="Unassembled WGS sequence"/>
</dbReference>
<sequence>MDPEYARTGKVAYDSNYIKIDRKGLASVARKYFRQKRLKDLLDAKIMHETFELGFTRKVEPDKDSLEVFSKIAIQCVAKTQVERPTIEDVIKELQKALNFQVCIDIAKGLKFLHEGDSTQDVVIHRDLKSSNILLTEDWKAKICGFEHAVTHPPNQEIVYVMDQFEGSPGYSDPLYWGTRAKTKDLDIYSFGVILFEILCGSSVVLEEITDKHWFLDRLVKKQQLPEMVFEGIKEQIAPMSLDTFSAIAFECLPLNGKQPTASDMVAQLHKALKFQDEFETKAAKLNSNDKETLSKSPVIYYSEMAKNDIYNILSKGDLLEADDILPSPSIEQSTCLIAIESEVVCYNPNSRTNPKRLI</sequence>
<dbReference type="GO" id="GO:0004714">
    <property type="term" value="F:transmembrane receptor protein tyrosine kinase activity"/>
    <property type="evidence" value="ECO:0007669"/>
    <property type="project" value="InterPro"/>
</dbReference>
<dbReference type="Gene3D" id="1.10.510.10">
    <property type="entry name" value="Transferase(Phosphotransferase) domain 1"/>
    <property type="match status" value="2"/>
</dbReference>
<dbReference type="GO" id="GO:0009506">
    <property type="term" value="C:plasmodesma"/>
    <property type="evidence" value="ECO:0007669"/>
    <property type="project" value="TreeGrafter"/>
</dbReference>
<dbReference type="SUPFAM" id="SSF56112">
    <property type="entry name" value="Protein kinase-like (PK-like)"/>
    <property type="match status" value="1"/>
</dbReference>
<dbReference type="AlphaFoldDB" id="A0AAD8JNZ6"/>